<organism evidence="1 2">
    <name type="scientific">Rhodococcus antarcticus</name>
    <dbReference type="NCBI Taxonomy" id="2987751"/>
    <lineage>
        <taxon>Bacteria</taxon>
        <taxon>Bacillati</taxon>
        <taxon>Actinomycetota</taxon>
        <taxon>Actinomycetes</taxon>
        <taxon>Mycobacteriales</taxon>
        <taxon>Nocardiaceae</taxon>
        <taxon>Rhodococcus</taxon>
    </lineage>
</organism>
<proteinExistence type="predicted"/>
<name>A0ABY6NYK4_9NOCA</name>
<dbReference type="Gene3D" id="3.40.960.10">
    <property type="entry name" value="VSR Endonuclease"/>
    <property type="match status" value="1"/>
</dbReference>
<dbReference type="EMBL" id="CP110615">
    <property type="protein sequence ID" value="UZJ24073.1"/>
    <property type="molecule type" value="Genomic_DNA"/>
</dbReference>
<gene>
    <name evidence="1" type="ORF">RHODO2019_12955</name>
</gene>
<dbReference type="Proteomes" id="UP001164965">
    <property type="component" value="Chromosome"/>
</dbReference>
<protein>
    <recommendedName>
        <fullName evidence="3">DUF559 domain-containing protein</fullName>
    </recommendedName>
</protein>
<dbReference type="SUPFAM" id="SSF52980">
    <property type="entry name" value="Restriction endonuclease-like"/>
    <property type="match status" value="1"/>
</dbReference>
<reference evidence="1" key="1">
    <citation type="submission" date="2022-10" db="EMBL/GenBank/DDBJ databases">
        <title>Rhodococcus sp.75.</title>
        <authorList>
            <person name="Sun M."/>
        </authorList>
    </citation>
    <scope>NUCLEOTIDE SEQUENCE</scope>
    <source>
        <strain evidence="1">75</strain>
    </source>
</reference>
<dbReference type="RefSeq" id="WP_265382180.1">
    <property type="nucleotide sequence ID" value="NZ_CP110615.1"/>
</dbReference>
<accession>A0ABY6NYK4</accession>
<evidence type="ECO:0000313" key="2">
    <source>
        <dbReference type="Proteomes" id="UP001164965"/>
    </source>
</evidence>
<keyword evidence="2" id="KW-1185">Reference proteome</keyword>
<evidence type="ECO:0008006" key="3">
    <source>
        <dbReference type="Google" id="ProtNLM"/>
    </source>
</evidence>
<evidence type="ECO:0000313" key="1">
    <source>
        <dbReference type="EMBL" id="UZJ24073.1"/>
    </source>
</evidence>
<dbReference type="InterPro" id="IPR011335">
    <property type="entry name" value="Restrct_endonuc-II-like"/>
</dbReference>
<sequence length="288" mass="31478">MPRRAPLPALPELFVGSAATAVGDLTPGQLRGPRLRRVVHDVYAPSSLTITHEVRCRAVAMVSDSSTVITGRSAATVHGVDLARAGDPVELLSTDRSRRLRRPGLQVRATIHPVESVPWRGVRLATPRQAALDIARRGDVPWSVGEVDRMVRAGLLSRTVLQSYLLGRHDHGIGAAREVVELLDPRSESVPESVVRVLLAQEGLNPVPQHVVRDVRGVVGAVDLAFPDQKVVVEYDGKWHGSPFRVGRDRERLQRLEAAGWVVVFVTAEDLGRPDQICGRVRAALARR</sequence>